<name>A0A507QWB2_MONPU</name>
<evidence type="ECO:0000313" key="2">
    <source>
        <dbReference type="Proteomes" id="UP000319663"/>
    </source>
</evidence>
<dbReference type="AlphaFoldDB" id="A0A507QWB2"/>
<accession>A0A507QWB2</accession>
<sequence>MAQDATLPFEQRQQATYAYVLFFTHRNPFRLMVHIAAIYDGKFLIHPSHQAKIIAEDRETPVNRFGRFINAIVVDFKVVPTVGDFEGHPIELVTSLDPAIENALDGVERLRVHSALLSAEKKANEDLVKSTRKYGYHYIFRFGLRQYYMTRTVASIINFWGQDARGNEYRVRAQKVCYEVMEAGVKLNAAEKRAVIQALHCAPEDAYAFWNWMERNRSAYFAMKACISLLEAHNYIHDIRFI</sequence>
<organism evidence="1 2">
    <name type="scientific">Monascus purpureus</name>
    <name type="common">Red mold</name>
    <name type="synonym">Monascus anka</name>
    <dbReference type="NCBI Taxonomy" id="5098"/>
    <lineage>
        <taxon>Eukaryota</taxon>
        <taxon>Fungi</taxon>
        <taxon>Dikarya</taxon>
        <taxon>Ascomycota</taxon>
        <taxon>Pezizomycotina</taxon>
        <taxon>Eurotiomycetes</taxon>
        <taxon>Eurotiomycetidae</taxon>
        <taxon>Eurotiales</taxon>
        <taxon>Aspergillaceae</taxon>
        <taxon>Monascus</taxon>
    </lineage>
</organism>
<gene>
    <name evidence="1" type="ORF">MPDQ_007405</name>
</gene>
<protein>
    <submittedName>
        <fullName evidence="1">Uncharacterized protein</fullName>
    </submittedName>
</protein>
<keyword evidence="2" id="KW-1185">Reference proteome</keyword>
<proteinExistence type="predicted"/>
<dbReference type="STRING" id="5098.A0A507QWB2"/>
<evidence type="ECO:0000313" key="1">
    <source>
        <dbReference type="EMBL" id="TQB71629.1"/>
    </source>
</evidence>
<reference evidence="1 2" key="1">
    <citation type="submission" date="2019-06" db="EMBL/GenBank/DDBJ databases">
        <title>Wine fermentation using esterase from Monascus purpureus.</title>
        <authorList>
            <person name="Geng C."/>
            <person name="Zhang Y."/>
        </authorList>
    </citation>
    <scope>NUCLEOTIDE SEQUENCE [LARGE SCALE GENOMIC DNA]</scope>
    <source>
        <strain evidence="1">HQ1</strain>
    </source>
</reference>
<comment type="caution">
    <text evidence="1">The sequence shown here is derived from an EMBL/GenBank/DDBJ whole genome shotgun (WGS) entry which is preliminary data.</text>
</comment>
<dbReference type="Proteomes" id="UP000319663">
    <property type="component" value="Unassembled WGS sequence"/>
</dbReference>
<dbReference type="EMBL" id="VIFY01000078">
    <property type="protein sequence ID" value="TQB71629.1"/>
    <property type="molecule type" value="Genomic_DNA"/>
</dbReference>